<comment type="caution">
    <text evidence="6">The sequence shown here is derived from an EMBL/GenBank/DDBJ whole genome shotgun (WGS) entry which is preliminary data.</text>
</comment>
<dbReference type="AlphaFoldDB" id="A0A2A4GEM0"/>
<dbReference type="PROSITE" id="PS01124">
    <property type="entry name" value="HTH_ARAC_FAMILY_2"/>
    <property type="match status" value="1"/>
</dbReference>
<feature type="transmembrane region" description="Helical" evidence="4">
    <location>
        <begin position="100"/>
        <end position="120"/>
    </location>
</feature>
<dbReference type="InterPro" id="IPR018062">
    <property type="entry name" value="HTH_AraC-typ_CS"/>
</dbReference>
<keyword evidence="3" id="KW-0804">Transcription</keyword>
<keyword evidence="1" id="KW-0805">Transcription regulation</keyword>
<dbReference type="PANTHER" id="PTHR43280">
    <property type="entry name" value="ARAC-FAMILY TRANSCRIPTIONAL REGULATOR"/>
    <property type="match status" value="1"/>
</dbReference>
<dbReference type="OrthoDB" id="9779074at2"/>
<dbReference type="PROSITE" id="PS00041">
    <property type="entry name" value="HTH_ARAC_FAMILY_1"/>
    <property type="match status" value="1"/>
</dbReference>
<dbReference type="EMBL" id="NBWU01000001">
    <property type="protein sequence ID" value="PCE66192.1"/>
    <property type="molecule type" value="Genomic_DNA"/>
</dbReference>
<reference evidence="6 7" key="1">
    <citation type="submission" date="2017-04" db="EMBL/GenBank/DDBJ databases">
        <title>A new member of the family Flavobacteriaceae isolated from ascidians.</title>
        <authorList>
            <person name="Chen L."/>
        </authorList>
    </citation>
    <scope>NUCLEOTIDE SEQUENCE [LARGE SCALE GENOMIC DNA]</scope>
    <source>
        <strain evidence="6 7">HQA918</strain>
    </source>
</reference>
<dbReference type="GO" id="GO:0003700">
    <property type="term" value="F:DNA-binding transcription factor activity"/>
    <property type="evidence" value="ECO:0007669"/>
    <property type="project" value="InterPro"/>
</dbReference>
<protein>
    <recommendedName>
        <fullName evidence="5">HTH araC/xylS-type domain-containing protein</fullName>
    </recommendedName>
</protein>
<dbReference type="SUPFAM" id="SSF46689">
    <property type="entry name" value="Homeodomain-like"/>
    <property type="match status" value="1"/>
</dbReference>
<feature type="transmembrane region" description="Helical" evidence="4">
    <location>
        <begin position="32"/>
        <end position="56"/>
    </location>
</feature>
<dbReference type="GO" id="GO:0043565">
    <property type="term" value="F:sequence-specific DNA binding"/>
    <property type="evidence" value="ECO:0007669"/>
    <property type="project" value="InterPro"/>
</dbReference>
<dbReference type="InterPro" id="IPR020449">
    <property type="entry name" value="Tscrpt_reg_AraC-type_HTH"/>
</dbReference>
<dbReference type="Pfam" id="PF12833">
    <property type="entry name" value="HTH_18"/>
    <property type="match status" value="1"/>
</dbReference>
<keyword evidence="4" id="KW-0472">Membrane</keyword>
<proteinExistence type="predicted"/>
<feature type="domain" description="HTH araC/xylS-type" evidence="5">
    <location>
        <begin position="269"/>
        <end position="360"/>
    </location>
</feature>
<dbReference type="InterPro" id="IPR009057">
    <property type="entry name" value="Homeodomain-like_sf"/>
</dbReference>
<dbReference type="Proteomes" id="UP000219559">
    <property type="component" value="Unassembled WGS sequence"/>
</dbReference>
<dbReference type="InterPro" id="IPR018060">
    <property type="entry name" value="HTH_AraC"/>
</dbReference>
<organism evidence="6 7">
    <name type="scientific">Sediminicola luteus</name>
    <dbReference type="NCBI Taxonomy" id="319238"/>
    <lineage>
        <taxon>Bacteria</taxon>
        <taxon>Pseudomonadati</taxon>
        <taxon>Bacteroidota</taxon>
        <taxon>Flavobacteriia</taxon>
        <taxon>Flavobacteriales</taxon>
        <taxon>Flavobacteriaceae</taxon>
        <taxon>Sediminicola</taxon>
    </lineage>
</organism>
<name>A0A2A4GEM0_9FLAO</name>
<evidence type="ECO:0000256" key="2">
    <source>
        <dbReference type="ARBA" id="ARBA00023125"/>
    </source>
</evidence>
<feature type="transmembrane region" description="Helical" evidence="4">
    <location>
        <begin position="140"/>
        <end position="158"/>
    </location>
</feature>
<dbReference type="PANTHER" id="PTHR43280:SF29">
    <property type="entry name" value="ARAC-FAMILY TRANSCRIPTIONAL REGULATOR"/>
    <property type="match status" value="1"/>
</dbReference>
<dbReference type="Gene3D" id="1.10.10.60">
    <property type="entry name" value="Homeodomain-like"/>
    <property type="match status" value="1"/>
</dbReference>
<evidence type="ECO:0000259" key="5">
    <source>
        <dbReference type="PROSITE" id="PS01124"/>
    </source>
</evidence>
<feature type="transmembrane region" description="Helical" evidence="4">
    <location>
        <begin position="204"/>
        <end position="224"/>
    </location>
</feature>
<keyword evidence="4" id="KW-1133">Transmembrane helix</keyword>
<dbReference type="RefSeq" id="WP_097441714.1">
    <property type="nucleotide sequence ID" value="NZ_NBWU01000001.1"/>
</dbReference>
<evidence type="ECO:0000313" key="6">
    <source>
        <dbReference type="EMBL" id="PCE66192.1"/>
    </source>
</evidence>
<feature type="transmembrane region" description="Helical" evidence="4">
    <location>
        <begin position="6"/>
        <end position="25"/>
    </location>
</feature>
<accession>A0A2A4GEM0</accession>
<keyword evidence="7" id="KW-1185">Reference proteome</keyword>
<dbReference type="PRINTS" id="PR00032">
    <property type="entry name" value="HTHARAC"/>
</dbReference>
<sequence length="367" mass="41761">MSFTATLETIAAFNFLLIGISLLVLRNKLRYALFIFGFFLLGKGITLSVDIAFSYYPEMGVSWRRIAYVLHGFLFFYAPFLYFFALALGGKRPSIGTLALHLIPFALFMVYKIASLYFALNGYPYAWIQSGLDFVQQSLPWLYYSQAFVYTFLGYRSLQAAHITESASASVLWVKRALLLFFAIWTFFLLQFAFEAIFEDPIWANAFKIAGILGLLTLANFTWVMTLNNPEAVIADFWKSNAHKKPVNKFITQENYDFLCGIMAKETLYKRPDLSVGDLAELSGFSKRNTSGLIKTYFGQNFPEFVNSYRIAEAKRLLADPESDSSILSILYEAGFNSKSVFNTVFKKQVGLTPTQYKNNQLAKLYS</sequence>
<evidence type="ECO:0000256" key="3">
    <source>
        <dbReference type="ARBA" id="ARBA00023163"/>
    </source>
</evidence>
<evidence type="ECO:0000256" key="4">
    <source>
        <dbReference type="SAM" id="Phobius"/>
    </source>
</evidence>
<keyword evidence="4" id="KW-0812">Transmembrane</keyword>
<keyword evidence="2" id="KW-0238">DNA-binding</keyword>
<gene>
    <name evidence="6" type="ORF">B7P33_02525</name>
</gene>
<evidence type="ECO:0000313" key="7">
    <source>
        <dbReference type="Proteomes" id="UP000219559"/>
    </source>
</evidence>
<feature type="transmembrane region" description="Helical" evidence="4">
    <location>
        <begin position="178"/>
        <end position="198"/>
    </location>
</feature>
<feature type="transmembrane region" description="Helical" evidence="4">
    <location>
        <begin position="68"/>
        <end position="88"/>
    </location>
</feature>
<dbReference type="SMART" id="SM00342">
    <property type="entry name" value="HTH_ARAC"/>
    <property type="match status" value="1"/>
</dbReference>
<evidence type="ECO:0000256" key="1">
    <source>
        <dbReference type="ARBA" id="ARBA00023015"/>
    </source>
</evidence>